<gene>
    <name evidence="5" type="ORF">HETSPECPRED_001397</name>
</gene>
<evidence type="ECO:0000259" key="4">
    <source>
        <dbReference type="PROSITE" id="PS51987"/>
    </source>
</evidence>
<reference evidence="5" key="1">
    <citation type="submission" date="2021-03" db="EMBL/GenBank/DDBJ databases">
        <authorList>
            <person name="Tagirdzhanova G."/>
        </authorList>
    </citation>
    <scope>NUCLEOTIDE SEQUENCE</scope>
</reference>
<dbReference type="SMART" id="SM01230">
    <property type="entry name" value="Gln-synt_C"/>
    <property type="match status" value="1"/>
</dbReference>
<evidence type="ECO:0000256" key="2">
    <source>
        <dbReference type="PROSITE-ProRule" id="PRU01331"/>
    </source>
</evidence>
<dbReference type="EMBL" id="CAJPDS010000120">
    <property type="protein sequence ID" value="CAF9938832.1"/>
    <property type="molecule type" value="Genomic_DNA"/>
</dbReference>
<dbReference type="PANTHER" id="PTHR43785:SF2">
    <property type="entry name" value="TYPE-1 GLUTAMINE SYNTHETASE 1"/>
    <property type="match status" value="1"/>
</dbReference>
<dbReference type="Gene3D" id="3.30.590.10">
    <property type="entry name" value="Glutamine synthetase/guanido kinase, catalytic domain"/>
    <property type="match status" value="1"/>
</dbReference>
<dbReference type="PANTHER" id="PTHR43785">
    <property type="entry name" value="GAMMA-GLUTAMYLPUTRESCINE SYNTHETASE"/>
    <property type="match status" value="1"/>
</dbReference>
<dbReference type="SUPFAM" id="SSF55931">
    <property type="entry name" value="Glutamine synthetase/guanido kinase"/>
    <property type="match status" value="1"/>
</dbReference>
<keyword evidence="6" id="KW-1185">Reference proteome</keyword>
<dbReference type="Proteomes" id="UP000664521">
    <property type="component" value="Unassembled WGS sequence"/>
</dbReference>
<protein>
    <recommendedName>
        <fullName evidence="4">GS catalytic domain-containing protein</fullName>
    </recommendedName>
</protein>
<dbReference type="OrthoDB" id="3364440at2759"/>
<evidence type="ECO:0000256" key="3">
    <source>
        <dbReference type="RuleBase" id="RU000384"/>
    </source>
</evidence>
<dbReference type="PROSITE" id="PS51987">
    <property type="entry name" value="GS_CATALYTIC"/>
    <property type="match status" value="1"/>
</dbReference>
<evidence type="ECO:0000313" key="5">
    <source>
        <dbReference type="EMBL" id="CAF9938832.1"/>
    </source>
</evidence>
<comment type="similarity">
    <text evidence="2 3">Belongs to the glutamine synthetase family.</text>
</comment>
<proteinExistence type="inferred from homology"/>
<dbReference type="InterPro" id="IPR008146">
    <property type="entry name" value="Gln_synth_cat_dom"/>
</dbReference>
<dbReference type="GO" id="GO:0004356">
    <property type="term" value="F:glutamine synthetase activity"/>
    <property type="evidence" value="ECO:0007669"/>
    <property type="project" value="InterPro"/>
</dbReference>
<dbReference type="Pfam" id="PF00120">
    <property type="entry name" value="Gln-synt_C"/>
    <property type="match status" value="1"/>
</dbReference>
<evidence type="ECO:0000256" key="1">
    <source>
        <dbReference type="ARBA" id="ARBA00022598"/>
    </source>
</evidence>
<keyword evidence="1" id="KW-0436">Ligase</keyword>
<dbReference type="InterPro" id="IPR014746">
    <property type="entry name" value="Gln_synth/guanido_kin_cat_dom"/>
</dbReference>
<feature type="domain" description="GS catalytic" evidence="4">
    <location>
        <begin position="1"/>
        <end position="257"/>
    </location>
</feature>
<organism evidence="5 6">
    <name type="scientific">Heterodermia speciosa</name>
    <dbReference type="NCBI Taxonomy" id="116794"/>
    <lineage>
        <taxon>Eukaryota</taxon>
        <taxon>Fungi</taxon>
        <taxon>Dikarya</taxon>
        <taxon>Ascomycota</taxon>
        <taxon>Pezizomycotina</taxon>
        <taxon>Lecanoromycetes</taxon>
        <taxon>OSLEUM clade</taxon>
        <taxon>Lecanoromycetidae</taxon>
        <taxon>Caliciales</taxon>
        <taxon>Physciaceae</taxon>
        <taxon>Heterodermia</taxon>
    </lineage>
</organism>
<dbReference type="AlphaFoldDB" id="A0A8H3J188"/>
<sequence>MTKLKHSDIDIQQFHAESAPGQFEFVMSPLAPVAAADALLAAREIIVSLAAKHGRLHATFLPRAYPEAPGTGAHVHFSLMPPDRHESFLAGILKHLPAIAAFTYPNDASYERVVDSVWAGGTWIAWGTQNRETPIRRIENSHYEVKCMDGLANPYFALGAILGAGVQGVLDSEVLTFKDCKDDPANLSGDDRAALGITSQFPKTFDAALDNLKNDTQLRSIMGESVYSTYSTVKTEESRMLKEMEPADRRAWLIERY</sequence>
<evidence type="ECO:0000313" key="6">
    <source>
        <dbReference type="Proteomes" id="UP000664521"/>
    </source>
</evidence>
<name>A0A8H3J188_9LECA</name>
<accession>A0A8H3J188</accession>
<comment type="caution">
    <text evidence="5">The sequence shown here is derived from an EMBL/GenBank/DDBJ whole genome shotgun (WGS) entry which is preliminary data.</text>
</comment>